<dbReference type="SMR" id="A0A1H6EJ19"/>
<dbReference type="SUPFAM" id="SSF50969">
    <property type="entry name" value="YVTN repeat-like/Quinoprotein amine dehydrogenase"/>
    <property type="match status" value="1"/>
</dbReference>
<gene>
    <name evidence="1" type="ORF">SAMN02982929_06914</name>
    <name evidence="2" type="ORF">SAMN05216506_12328</name>
</gene>
<dbReference type="Proteomes" id="UP000199690">
    <property type="component" value="Unassembled WGS sequence"/>
</dbReference>
<protein>
    <submittedName>
        <fullName evidence="1">Uncharacterized protein</fullName>
    </submittedName>
</protein>
<reference evidence="3 4" key="1">
    <citation type="submission" date="2016-10" db="EMBL/GenBank/DDBJ databases">
        <authorList>
            <person name="Varghese N."/>
            <person name="Submissions S."/>
        </authorList>
    </citation>
    <scope>NUCLEOTIDE SEQUENCE [LARGE SCALE GENOMIC DNA]</scope>
    <source>
        <strain evidence="4">ATCC 20501</strain>
        <strain evidence="2 3">CGMCC 4.3529</strain>
    </source>
</reference>
<dbReference type="Gene3D" id="2.130.10.10">
    <property type="entry name" value="YVTN repeat-like/Quinoprotein amine dehydrogenase"/>
    <property type="match status" value="1"/>
</dbReference>
<reference evidence="1" key="2">
    <citation type="submission" date="2016-10" db="EMBL/GenBank/DDBJ databases">
        <authorList>
            <person name="de Groot N.N."/>
        </authorList>
    </citation>
    <scope>NUCLEOTIDE SEQUENCE [LARGE SCALE GENOMIC DNA]</scope>
    <source>
        <strain evidence="1">ATCC 20501</strain>
    </source>
</reference>
<name>A0A1H6EJ19_9PSEU</name>
<proteinExistence type="predicted"/>
<evidence type="ECO:0000313" key="4">
    <source>
        <dbReference type="Proteomes" id="UP000236729"/>
    </source>
</evidence>
<evidence type="ECO:0000313" key="2">
    <source>
        <dbReference type="EMBL" id="SFF24051.1"/>
    </source>
</evidence>
<dbReference type="EMBL" id="FNVB01000016">
    <property type="protein sequence ID" value="SEG97870.1"/>
    <property type="molecule type" value="Genomic_DNA"/>
</dbReference>
<dbReference type="Proteomes" id="UP000236729">
    <property type="component" value="Unassembled WGS sequence"/>
</dbReference>
<accession>A0A1H6EJ19</accession>
<keyword evidence="3" id="KW-1185">Reference proteome</keyword>
<evidence type="ECO:0000313" key="1">
    <source>
        <dbReference type="EMBL" id="SEG97870.1"/>
    </source>
</evidence>
<dbReference type="EMBL" id="FOME01000023">
    <property type="protein sequence ID" value="SFF24051.1"/>
    <property type="molecule type" value="Genomic_DNA"/>
</dbReference>
<dbReference type="AlphaFoldDB" id="A0A1H6EJ19"/>
<dbReference type="InterPro" id="IPR011044">
    <property type="entry name" value="Quino_amine_DH_bsu"/>
</dbReference>
<dbReference type="InterPro" id="IPR015943">
    <property type="entry name" value="WD40/YVTN_repeat-like_dom_sf"/>
</dbReference>
<evidence type="ECO:0000313" key="3">
    <source>
        <dbReference type="Proteomes" id="UP000199690"/>
    </source>
</evidence>
<organism evidence="1 4">
    <name type="scientific">Saccharopolyspora kobensis</name>
    <dbReference type="NCBI Taxonomy" id="146035"/>
    <lineage>
        <taxon>Bacteria</taxon>
        <taxon>Bacillati</taxon>
        <taxon>Actinomycetota</taxon>
        <taxon>Actinomycetes</taxon>
        <taxon>Pseudonocardiales</taxon>
        <taxon>Pseudonocardiaceae</taxon>
        <taxon>Saccharopolyspora</taxon>
    </lineage>
</organism>
<accession>A0A1I2H5X0</accession>
<sequence length="303" mass="32031">MIAEREVPSGSEVSRLPGGGWCVRTPASELVVLDTGTLGVRAGFELPRGGPSAVHPDLQQVAVCGADRISLVGSAGEIRWEVAHPSWTPPGSGSCAFSADGDRLWAVVPADTDDGDEWWVLDAATGGVLARVPLGCGSVGSASVRHPGGEHIAVDLNGEYGGWIGWGRWRDGGADVVVHESPHGVLADVHPRGDRCLTTPIEADELTVRNIDDWSAEAVRAGDEVFPGGEGFDLPGGYLDGDRVMAKEFAGRTGLFTADTLELVSFVTYPRGAIEELPLPDGRGSWTTFDADTGRLQLWRRGE</sequence>